<accession>A0A2T3N4P8</accession>
<dbReference type="PROSITE" id="PS51257">
    <property type="entry name" value="PROKAR_LIPOPROTEIN"/>
    <property type="match status" value="1"/>
</dbReference>
<dbReference type="SUPFAM" id="SSF48452">
    <property type="entry name" value="TPR-like"/>
    <property type="match status" value="1"/>
</dbReference>
<protein>
    <submittedName>
        <fullName evidence="4">Uncharacterized protein</fullName>
    </submittedName>
</protein>
<dbReference type="PANTHER" id="PTHR44186:SF1">
    <property type="entry name" value="BARDET-BIEDL SYNDROME 4 PROTEIN"/>
    <property type="match status" value="1"/>
</dbReference>
<dbReference type="OrthoDB" id="5830066at2"/>
<comment type="caution">
    <text evidence="4">The sequence shown here is derived from an EMBL/GenBank/DDBJ whole genome shotgun (WGS) entry which is preliminary data.</text>
</comment>
<keyword evidence="1" id="KW-0677">Repeat</keyword>
<keyword evidence="5" id="KW-1185">Reference proteome</keyword>
<evidence type="ECO:0000256" key="1">
    <source>
        <dbReference type="ARBA" id="ARBA00022737"/>
    </source>
</evidence>
<proteinExistence type="predicted"/>
<dbReference type="Proteomes" id="UP000240904">
    <property type="component" value="Unassembled WGS sequence"/>
</dbReference>
<gene>
    <name evidence="4" type="ORF">C9I89_01370</name>
</gene>
<dbReference type="Pfam" id="PF14559">
    <property type="entry name" value="TPR_19"/>
    <property type="match status" value="1"/>
</dbReference>
<organism evidence="4 5">
    <name type="scientific">Photobacterium lipolyticum</name>
    <dbReference type="NCBI Taxonomy" id="266810"/>
    <lineage>
        <taxon>Bacteria</taxon>
        <taxon>Pseudomonadati</taxon>
        <taxon>Pseudomonadota</taxon>
        <taxon>Gammaproteobacteria</taxon>
        <taxon>Vibrionales</taxon>
        <taxon>Vibrionaceae</taxon>
        <taxon>Photobacterium</taxon>
    </lineage>
</organism>
<evidence type="ECO:0000313" key="5">
    <source>
        <dbReference type="Proteomes" id="UP000240904"/>
    </source>
</evidence>
<dbReference type="InterPro" id="IPR011990">
    <property type="entry name" value="TPR-like_helical_dom_sf"/>
</dbReference>
<sequence length="232" mass="26141">MCKFYVILLSALLLVGCVSQPLPDKNEANLIAANNYQGLTEYYKSQLKTSPDDKALMAKLTGAYFKANDLESARFYTQHLLTSGYDSADFLYLAGNVYMASEQYPESIDAFEQAHNKGYDESDLNVSLGIVYSNLSEFEKAQDQFNQARLKGHNDIAVKNNLAVIYIAKNQPEQAINILTPIYQAYPDNDRVRMNLAVALIKSEDYATAHQLLKNYYSDDELITLMRSIKAL</sequence>
<dbReference type="EMBL" id="PYMC01000001">
    <property type="protein sequence ID" value="PSW07398.1"/>
    <property type="molecule type" value="Genomic_DNA"/>
</dbReference>
<evidence type="ECO:0000313" key="4">
    <source>
        <dbReference type="EMBL" id="PSW07398.1"/>
    </source>
</evidence>
<reference evidence="4 5" key="1">
    <citation type="submission" date="2018-03" db="EMBL/GenBank/DDBJ databases">
        <title>Whole genome sequencing of Histamine producing bacteria.</title>
        <authorList>
            <person name="Butler K."/>
        </authorList>
    </citation>
    <scope>NUCLEOTIDE SEQUENCE [LARGE SCALE GENOMIC DNA]</scope>
    <source>
        <strain evidence="4 5">DSM 16190</strain>
    </source>
</reference>
<keyword evidence="2" id="KW-0802">TPR repeat</keyword>
<dbReference type="Pfam" id="PF13432">
    <property type="entry name" value="TPR_16"/>
    <property type="match status" value="1"/>
</dbReference>
<dbReference type="InterPro" id="IPR019734">
    <property type="entry name" value="TPR_rpt"/>
</dbReference>
<dbReference type="Gene3D" id="1.25.40.10">
    <property type="entry name" value="Tetratricopeptide repeat domain"/>
    <property type="match status" value="1"/>
</dbReference>
<dbReference type="AlphaFoldDB" id="A0A2T3N4P8"/>
<dbReference type="RefSeq" id="WP_107281550.1">
    <property type="nucleotide sequence ID" value="NZ_PYMC01000001.1"/>
</dbReference>
<feature type="chain" id="PRO_5015394063" evidence="3">
    <location>
        <begin position="22"/>
        <end position="232"/>
    </location>
</feature>
<feature type="signal peptide" evidence="3">
    <location>
        <begin position="1"/>
        <end position="21"/>
    </location>
</feature>
<name>A0A2T3N4P8_9GAMM</name>
<dbReference type="SMART" id="SM00028">
    <property type="entry name" value="TPR"/>
    <property type="match status" value="3"/>
</dbReference>
<dbReference type="PANTHER" id="PTHR44186">
    <property type="match status" value="1"/>
</dbReference>
<evidence type="ECO:0000256" key="3">
    <source>
        <dbReference type="SAM" id="SignalP"/>
    </source>
</evidence>
<evidence type="ECO:0000256" key="2">
    <source>
        <dbReference type="ARBA" id="ARBA00022803"/>
    </source>
</evidence>
<keyword evidence="3" id="KW-0732">Signal</keyword>